<dbReference type="Proteomes" id="UP001233172">
    <property type="component" value="Unassembled WGS sequence"/>
</dbReference>
<dbReference type="Pfam" id="PF00067">
    <property type="entry name" value="p450"/>
    <property type="match status" value="1"/>
</dbReference>
<dbReference type="EMBL" id="JASAOG010000029">
    <property type="protein sequence ID" value="KAK0061488.1"/>
    <property type="molecule type" value="Genomic_DNA"/>
</dbReference>
<dbReference type="InterPro" id="IPR001128">
    <property type="entry name" value="Cyt_P450"/>
</dbReference>
<keyword evidence="5" id="KW-1185">Reference proteome</keyword>
<dbReference type="InterPro" id="IPR050182">
    <property type="entry name" value="Cytochrome_P450_fam2"/>
</dbReference>
<gene>
    <name evidence="4" type="ORF">Bpfe_008870</name>
</gene>
<keyword evidence="2" id="KW-0479">Metal-binding</keyword>
<dbReference type="PRINTS" id="PR00463">
    <property type="entry name" value="EP450I"/>
</dbReference>
<reference evidence="4" key="2">
    <citation type="submission" date="2023-04" db="EMBL/GenBank/DDBJ databases">
        <authorList>
            <person name="Bu L."/>
            <person name="Lu L."/>
            <person name="Laidemitt M.R."/>
            <person name="Zhang S.M."/>
            <person name="Mutuku M."/>
            <person name="Mkoji G."/>
            <person name="Steinauer M."/>
            <person name="Loker E.S."/>
        </authorList>
    </citation>
    <scope>NUCLEOTIDE SEQUENCE</scope>
    <source>
        <strain evidence="4">KasaAsao</strain>
        <tissue evidence="4">Whole Snail</tissue>
    </source>
</reference>
<evidence type="ECO:0000256" key="3">
    <source>
        <dbReference type="ARBA" id="ARBA00023004"/>
    </source>
</evidence>
<dbReference type="Gene3D" id="1.10.630.10">
    <property type="entry name" value="Cytochrome P450"/>
    <property type="match status" value="1"/>
</dbReference>
<evidence type="ECO:0000256" key="2">
    <source>
        <dbReference type="ARBA" id="ARBA00022723"/>
    </source>
</evidence>
<comment type="caution">
    <text evidence="4">The sequence shown here is derived from an EMBL/GenBank/DDBJ whole genome shotgun (WGS) entry which is preliminary data.</text>
</comment>
<dbReference type="AlphaFoldDB" id="A0AAD8FF21"/>
<dbReference type="GO" id="GO:0016705">
    <property type="term" value="F:oxidoreductase activity, acting on paired donors, with incorporation or reduction of molecular oxygen"/>
    <property type="evidence" value="ECO:0007669"/>
    <property type="project" value="InterPro"/>
</dbReference>
<organism evidence="4 5">
    <name type="scientific">Biomphalaria pfeifferi</name>
    <name type="common">Bloodfluke planorb</name>
    <name type="synonym">Freshwater snail</name>
    <dbReference type="NCBI Taxonomy" id="112525"/>
    <lineage>
        <taxon>Eukaryota</taxon>
        <taxon>Metazoa</taxon>
        <taxon>Spiralia</taxon>
        <taxon>Lophotrochozoa</taxon>
        <taxon>Mollusca</taxon>
        <taxon>Gastropoda</taxon>
        <taxon>Heterobranchia</taxon>
        <taxon>Euthyneura</taxon>
        <taxon>Panpulmonata</taxon>
        <taxon>Hygrophila</taxon>
        <taxon>Lymnaeoidea</taxon>
        <taxon>Planorbidae</taxon>
        <taxon>Biomphalaria</taxon>
    </lineage>
</organism>
<dbReference type="InterPro" id="IPR036396">
    <property type="entry name" value="Cyt_P450_sf"/>
</dbReference>
<keyword evidence="3" id="KW-0408">Iron</keyword>
<dbReference type="GO" id="GO:0020037">
    <property type="term" value="F:heme binding"/>
    <property type="evidence" value="ECO:0007669"/>
    <property type="project" value="InterPro"/>
</dbReference>
<sequence length="133" mass="15642">MDSITLGLMFFTSVLVYAYYRFAKKFLNVPPCPVRPLPIVGHLLTLKADQRPQFKKWREQCGDIFSVYLGSKLLVVINDFDLIKETFVKRAEEFSDRPVMFIDEIFPREKNTELHYKSLHVTMSFNQAVTRIF</sequence>
<accession>A0AAD8FF21</accession>
<dbReference type="PANTHER" id="PTHR24300">
    <property type="entry name" value="CYTOCHROME P450 508A4-RELATED"/>
    <property type="match status" value="1"/>
</dbReference>
<dbReference type="SUPFAM" id="SSF48264">
    <property type="entry name" value="Cytochrome P450"/>
    <property type="match status" value="1"/>
</dbReference>
<evidence type="ECO:0000313" key="4">
    <source>
        <dbReference type="EMBL" id="KAK0061488.1"/>
    </source>
</evidence>
<comment type="similarity">
    <text evidence="1">Belongs to the cytochrome P450 family.</text>
</comment>
<reference evidence="4" key="1">
    <citation type="journal article" date="2023" name="PLoS Negl. Trop. Dis.">
        <title>A genome sequence for Biomphalaria pfeifferi, the major vector snail for the human-infecting parasite Schistosoma mansoni.</title>
        <authorList>
            <person name="Bu L."/>
            <person name="Lu L."/>
            <person name="Laidemitt M.R."/>
            <person name="Zhang S.M."/>
            <person name="Mutuku M."/>
            <person name="Mkoji G."/>
            <person name="Steinauer M."/>
            <person name="Loker E.S."/>
        </authorList>
    </citation>
    <scope>NUCLEOTIDE SEQUENCE</scope>
    <source>
        <strain evidence="4">KasaAsao</strain>
    </source>
</reference>
<dbReference type="GO" id="GO:0005506">
    <property type="term" value="F:iron ion binding"/>
    <property type="evidence" value="ECO:0007669"/>
    <property type="project" value="InterPro"/>
</dbReference>
<protein>
    <submittedName>
        <fullName evidence="4">Cytochrome P450 II f2-like protein II</fullName>
    </submittedName>
</protein>
<evidence type="ECO:0000256" key="1">
    <source>
        <dbReference type="ARBA" id="ARBA00010617"/>
    </source>
</evidence>
<proteinExistence type="inferred from homology"/>
<evidence type="ECO:0000313" key="5">
    <source>
        <dbReference type="Proteomes" id="UP001233172"/>
    </source>
</evidence>
<dbReference type="GO" id="GO:0004497">
    <property type="term" value="F:monooxygenase activity"/>
    <property type="evidence" value="ECO:0007669"/>
    <property type="project" value="InterPro"/>
</dbReference>
<dbReference type="InterPro" id="IPR002401">
    <property type="entry name" value="Cyt_P450_E_grp-I"/>
</dbReference>
<name>A0AAD8FF21_BIOPF</name>